<keyword evidence="3" id="KW-1185">Reference proteome</keyword>
<feature type="compositionally biased region" description="Polar residues" evidence="1">
    <location>
        <begin position="8"/>
        <end position="28"/>
    </location>
</feature>
<sequence length="140" mass="15173">MNLVNVRRQVTQRAAPSTRPSYLQATRSRPSRQGHDPQAWREKAFNRGGGKGGARSTTPPPIMPPKHPNDRCPRGPPGPRGNAQASPTQRSGWELATTLRGQLDPSHCTATVAAATGEAINIRRPPILSSLGRLHPDRII</sequence>
<gene>
    <name evidence="2" type="ORF">NDU88_004711</name>
</gene>
<protein>
    <submittedName>
        <fullName evidence="2">Uncharacterized protein</fullName>
    </submittedName>
</protein>
<feature type="region of interest" description="Disordered" evidence="1">
    <location>
        <begin position="1"/>
        <end position="92"/>
    </location>
</feature>
<dbReference type="Proteomes" id="UP001066276">
    <property type="component" value="Chromosome 3_2"/>
</dbReference>
<reference evidence="2" key="1">
    <citation type="journal article" date="2022" name="bioRxiv">
        <title>Sequencing and chromosome-scale assembly of the giantPleurodeles waltlgenome.</title>
        <authorList>
            <person name="Brown T."/>
            <person name="Elewa A."/>
            <person name="Iarovenko S."/>
            <person name="Subramanian E."/>
            <person name="Araus A.J."/>
            <person name="Petzold A."/>
            <person name="Susuki M."/>
            <person name="Suzuki K.-i.T."/>
            <person name="Hayashi T."/>
            <person name="Toyoda A."/>
            <person name="Oliveira C."/>
            <person name="Osipova E."/>
            <person name="Leigh N.D."/>
            <person name="Simon A."/>
            <person name="Yun M.H."/>
        </authorList>
    </citation>
    <scope>NUCLEOTIDE SEQUENCE</scope>
    <source>
        <strain evidence="2">20211129_DDA</strain>
        <tissue evidence="2">Liver</tissue>
    </source>
</reference>
<feature type="compositionally biased region" description="Basic and acidic residues" evidence="1">
    <location>
        <begin position="33"/>
        <end position="45"/>
    </location>
</feature>
<dbReference type="EMBL" id="JANPWB010000006">
    <property type="protein sequence ID" value="KAJ1179477.1"/>
    <property type="molecule type" value="Genomic_DNA"/>
</dbReference>
<organism evidence="2 3">
    <name type="scientific">Pleurodeles waltl</name>
    <name type="common">Iberian ribbed newt</name>
    <dbReference type="NCBI Taxonomy" id="8319"/>
    <lineage>
        <taxon>Eukaryota</taxon>
        <taxon>Metazoa</taxon>
        <taxon>Chordata</taxon>
        <taxon>Craniata</taxon>
        <taxon>Vertebrata</taxon>
        <taxon>Euteleostomi</taxon>
        <taxon>Amphibia</taxon>
        <taxon>Batrachia</taxon>
        <taxon>Caudata</taxon>
        <taxon>Salamandroidea</taxon>
        <taxon>Salamandridae</taxon>
        <taxon>Pleurodelinae</taxon>
        <taxon>Pleurodeles</taxon>
    </lineage>
</organism>
<evidence type="ECO:0000313" key="2">
    <source>
        <dbReference type="EMBL" id="KAJ1179477.1"/>
    </source>
</evidence>
<accession>A0AAV7TV40</accession>
<proteinExistence type="predicted"/>
<comment type="caution">
    <text evidence="2">The sequence shown here is derived from an EMBL/GenBank/DDBJ whole genome shotgun (WGS) entry which is preliminary data.</text>
</comment>
<evidence type="ECO:0000256" key="1">
    <source>
        <dbReference type="SAM" id="MobiDB-lite"/>
    </source>
</evidence>
<evidence type="ECO:0000313" key="3">
    <source>
        <dbReference type="Proteomes" id="UP001066276"/>
    </source>
</evidence>
<name>A0AAV7TV40_PLEWA</name>
<dbReference type="AlphaFoldDB" id="A0AAV7TV40"/>